<evidence type="ECO:0000313" key="1">
    <source>
        <dbReference type="RefSeq" id="XP_059602951.1"/>
    </source>
</evidence>
<protein>
    <submittedName>
        <fullName evidence="1">Uncharacterized protein</fullName>
    </submittedName>
</protein>
<dbReference type="RefSeq" id="XP_059602951.1">
    <property type="nucleotide sequence ID" value="XM_059745791.1"/>
</dbReference>
<accession>A0AAJ8BUT4</accession>
<dbReference type="VEuPathDB" id="FungiDB:An18g04760"/>
<gene>
    <name evidence="1" type="ORF">An18g04760</name>
</gene>
<dbReference type="KEGG" id="ang:An18g04760"/>
<dbReference type="GeneID" id="84593717"/>
<organism evidence="1">
    <name type="scientific">Aspergillus niger</name>
    <dbReference type="NCBI Taxonomy" id="5061"/>
    <lineage>
        <taxon>Eukaryota</taxon>
        <taxon>Fungi</taxon>
        <taxon>Dikarya</taxon>
        <taxon>Ascomycota</taxon>
        <taxon>Pezizomycotina</taxon>
        <taxon>Eurotiomycetes</taxon>
        <taxon>Eurotiomycetidae</taxon>
        <taxon>Eurotiales</taxon>
        <taxon>Aspergillaceae</taxon>
        <taxon>Aspergillus</taxon>
        <taxon>Aspergillus subgen. Circumdati</taxon>
    </lineage>
</organism>
<reference evidence="1" key="2">
    <citation type="submission" date="2025-08" db="UniProtKB">
        <authorList>
            <consortium name="RefSeq"/>
        </authorList>
    </citation>
    <scope>IDENTIFICATION</scope>
</reference>
<dbReference type="AlphaFoldDB" id="A0AAJ8BUT4"/>
<name>A0AAJ8BUT4_ASPNG</name>
<proteinExistence type="predicted"/>
<sequence>MINEWAGGWGGSLQDIDCDSPYNITTFLPLAYTHFTHTSVVTVHVDHVFKKVAFGCGELDHERKILSEPTTVSSIQDILAVATEQSQLVIRKLLVGNGRYWYCLVRQRQGGYYSSLVVKNVAGDGRSTYYGVSTYQADPELVASLKNARWERCITLGSRKLEDVT</sequence>
<reference evidence="1" key="1">
    <citation type="submission" date="2025-02" db="EMBL/GenBank/DDBJ databases">
        <authorList>
            <consortium name="NCBI Genome Project"/>
        </authorList>
    </citation>
    <scope>NUCLEOTIDE SEQUENCE</scope>
</reference>